<reference evidence="1 2" key="1">
    <citation type="journal article" date="2014" name="Genome Biol. Evol.">
        <title>Acetic acid bacteria genomes reveal functional traits for adaptation to life in insect guts.</title>
        <authorList>
            <person name="Chouaia B."/>
            <person name="Gaiarsa S."/>
            <person name="Crotti E."/>
            <person name="Comandatore F."/>
            <person name="Degli Esposti M."/>
            <person name="Ricci I."/>
            <person name="Alma A."/>
            <person name="Favia G."/>
            <person name="Bandi C."/>
            <person name="Daffonchio D."/>
        </authorList>
    </citation>
    <scope>NUCLEOTIDE SEQUENCE [LARGE SCALE GENOMIC DNA]</scope>
    <source>
        <strain evidence="1 2">SF2.1</strain>
    </source>
</reference>
<dbReference type="EMBL" id="CBLX010000003">
    <property type="protein sequence ID" value="CDG38559.1"/>
    <property type="molecule type" value="Genomic_DNA"/>
</dbReference>
<name>A0A060QBM7_9PROT</name>
<evidence type="ECO:0000313" key="2">
    <source>
        <dbReference type="Proteomes" id="UP000027583"/>
    </source>
</evidence>
<organism evidence="1 2">
    <name type="scientific">Asaia bogorensis</name>
    <dbReference type="NCBI Taxonomy" id="91915"/>
    <lineage>
        <taxon>Bacteria</taxon>
        <taxon>Pseudomonadati</taxon>
        <taxon>Pseudomonadota</taxon>
        <taxon>Alphaproteobacteria</taxon>
        <taxon>Acetobacterales</taxon>
        <taxon>Acetobacteraceae</taxon>
        <taxon>Asaia</taxon>
    </lineage>
</organism>
<reference evidence="1 2" key="2">
    <citation type="journal article" date="2014" name="PLoS ONE">
        <title>Evolution of mitochondria reconstructed from the energy metabolism of living bacteria.</title>
        <authorList>
            <person name="Degli Esposti M."/>
            <person name="Chouaia B."/>
            <person name="Comandatore F."/>
            <person name="Crotti E."/>
            <person name="Sassera D."/>
            <person name="Lievens P.M."/>
            <person name="Daffonchio D."/>
            <person name="Bandi C."/>
        </authorList>
    </citation>
    <scope>NUCLEOTIDE SEQUENCE [LARGE SCALE GENOMIC DNA]</scope>
    <source>
        <strain evidence="1 2">SF2.1</strain>
    </source>
</reference>
<gene>
    <name evidence="1" type="ORF">ASAP_0514</name>
</gene>
<dbReference type="AlphaFoldDB" id="A0A060QBM7"/>
<protein>
    <submittedName>
        <fullName evidence="1">Uncharacterized protein</fullName>
    </submittedName>
</protein>
<evidence type="ECO:0000313" key="1">
    <source>
        <dbReference type="EMBL" id="CDG38559.1"/>
    </source>
</evidence>
<dbReference type="Proteomes" id="UP000027583">
    <property type="component" value="Unassembled WGS sequence"/>
</dbReference>
<sequence>MTMSQFARVAELLGAKPEDLLFSPEDAEKSERFKAVSELANELDDEAFAAWILAGRAMRKK</sequence>
<proteinExistence type="predicted"/>
<accession>A0A060QBM7</accession>
<comment type="caution">
    <text evidence="1">The sequence shown here is derived from an EMBL/GenBank/DDBJ whole genome shotgun (WGS) entry which is preliminary data.</text>
</comment>